<dbReference type="InParanoid" id="H2AS07"/>
<dbReference type="GeneID" id="13885076"/>
<proteinExistence type="predicted"/>
<dbReference type="HOGENOM" id="CLU_031729_0_0_1"/>
<name>H2AS07_KAZAF</name>
<feature type="domain" description="PCI" evidence="1">
    <location>
        <begin position="253"/>
        <end position="433"/>
    </location>
</feature>
<organism evidence="2 3">
    <name type="scientific">Kazachstania africana (strain ATCC 22294 / BCRC 22015 / CBS 2517 / CECT 1963 / NBRC 1671 / NRRL Y-8276)</name>
    <name type="common">Yeast</name>
    <name type="synonym">Kluyveromyces africanus</name>
    <dbReference type="NCBI Taxonomy" id="1071382"/>
    <lineage>
        <taxon>Eukaryota</taxon>
        <taxon>Fungi</taxon>
        <taxon>Dikarya</taxon>
        <taxon>Ascomycota</taxon>
        <taxon>Saccharomycotina</taxon>
        <taxon>Saccharomycetes</taxon>
        <taxon>Saccharomycetales</taxon>
        <taxon>Saccharomycetaceae</taxon>
        <taxon>Kazachstania</taxon>
    </lineage>
</organism>
<evidence type="ECO:0000313" key="3">
    <source>
        <dbReference type="Proteomes" id="UP000005220"/>
    </source>
</evidence>
<dbReference type="GO" id="GO:0000338">
    <property type="term" value="P:protein deneddylation"/>
    <property type="evidence" value="ECO:0007669"/>
    <property type="project" value="EnsemblFungi"/>
</dbReference>
<dbReference type="KEGG" id="kaf:KAFR_0C01640"/>
<dbReference type="eggNOG" id="ENOG502RXR9">
    <property type="taxonomic scope" value="Eukaryota"/>
</dbReference>
<dbReference type="RefSeq" id="XP_003956292.1">
    <property type="nucleotide sequence ID" value="XM_003956243.1"/>
</dbReference>
<dbReference type="InterPro" id="IPR000717">
    <property type="entry name" value="PCI_dom"/>
</dbReference>
<gene>
    <name evidence="2" type="primary">KAFR0C01640</name>
    <name evidence="2" type="ORF">KAFR_0C01640</name>
</gene>
<dbReference type="FunCoup" id="H2AS07">
    <property type="interactions" value="169"/>
</dbReference>
<dbReference type="PROSITE" id="PS50250">
    <property type="entry name" value="PCI"/>
    <property type="match status" value="1"/>
</dbReference>
<dbReference type="AlphaFoldDB" id="H2AS07"/>
<dbReference type="GO" id="GO:0000747">
    <property type="term" value="P:conjugation with cellular fusion"/>
    <property type="evidence" value="ECO:0007669"/>
    <property type="project" value="EnsemblFungi"/>
</dbReference>
<dbReference type="GO" id="GO:0071444">
    <property type="term" value="P:cellular response to pheromone"/>
    <property type="evidence" value="ECO:0007669"/>
    <property type="project" value="EnsemblFungi"/>
</dbReference>
<evidence type="ECO:0000313" key="2">
    <source>
        <dbReference type="EMBL" id="CCF57157.1"/>
    </source>
</evidence>
<protein>
    <recommendedName>
        <fullName evidence="1">PCI domain-containing protein</fullName>
    </recommendedName>
</protein>
<sequence>MDYPTFNVTSITTISSDIQRLHTCLRSLDLPKTDLNHVISILNSLIDKMLPFSSLTYMFEIEPNERLKLQRKIGLYLLLATQFDWLLQDEVSYLSNLQNLLQSRMYQLKIFEIYIKKDVVDEENYKALQEEFHTLKKDNNAENSSTTYKLCNKIMLDEVSVLLQCCIIEFLNTGAISDKTNFRIYIEWLESTINCSLALQQQSKLILLLNFGVAILHIVLEEDDDDDEDDYDIENGSVDLINHTERFRLCCNSLLKCLKSLEEIGGRNKGHSFERLPLFYEVILTGYVLTSMILISVDRDNINPFGYEQMKILNDQPIMLQLKGIYQNFIDLNLQDLYHSIQKISKVTDILSGIVNRIYHICQSLKLWTKIAPIYSSISINDIRSKLQVNPSLKVSRDDVLKLLMVSIMKDKAAVYFKIDFTKDIVLFGDEYKAPLSLYPKEVFNLEPNLSPTSEKGEKSLNDTECLTNLEYAADINLFTTRYRLRNLESNEFFDQLKCIRENAHSDDSSEFPTLKKQTKIAEIISLTQLNLVVMKGKNGRT</sequence>
<reference evidence="2 3" key="1">
    <citation type="journal article" date="2011" name="Proc. Natl. Acad. Sci. U.S.A.">
        <title>Evolutionary erosion of yeast sex chromosomes by mating-type switching accidents.</title>
        <authorList>
            <person name="Gordon J.L."/>
            <person name="Armisen D."/>
            <person name="Proux-Wera E."/>
            <person name="Oheigeartaigh S.S."/>
            <person name="Byrne K.P."/>
            <person name="Wolfe K.H."/>
        </authorList>
    </citation>
    <scope>NUCLEOTIDE SEQUENCE [LARGE SCALE GENOMIC DNA]</scope>
    <source>
        <strain evidence="3">ATCC 22294 / BCRC 22015 / CBS 2517 / CECT 1963 / NBRC 1671 / NRRL Y-8276</strain>
    </source>
</reference>
<evidence type="ECO:0000259" key="1">
    <source>
        <dbReference type="PROSITE" id="PS50250"/>
    </source>
</evidence>
<dbReference type="OrthoDB" id="4047547at2759"/>
<dbReference type="Proteomes" id="UP000005220">
    <property type="component" value="Chromosome 3"/>
</dbReference>
<dbReference type="GO" id="GO:0008180">
    <property type="term" value="C:COP9 signalosome"/>
    <property type="evidence" value="ECO:0007669"/>
    <property type="project" value="EnsemblFungi"/>
</dbReference>
<keyword evidence="3" id="KW-1185">Reference proteome</keyword>
<accession>H2AS07</accession>
<dbReference type="EMBL" id="HE650823">
    <property type="protein sequence ID" value="CCF57157.1"/>
    <property type="molecule type" value="Genomic_DNA"/>
</dbReference>
<dbReference type="STRING" id="1071382.H2AS07"/>